<name>A0A9P4MGP3_9PEZI</name>
<protein>
    <submittedName>
        <fullName evidence="1">Uncharacterized protein</fullName>
    </submittedName>
</protein>
<accession>A0A9P4MGP3</accession>
<reference evidence="1" key="1">
    <citation type="journal article" date="2020" name="Stud. Mycol.">
        <title>101 Dothideomycetes genomes: a test case for predicting lifestyles and emergence of pathogens.</title>
        <authorList>
            <person name="Haridas S."/>
            <person name="Albert R."/>
            <person name="Binder M."/>
            <person name="Bloem J."/>
            <person name="Labutti K."/>
            <person name="Salamov A."/>
            <person name="Andreopoulos B."/>
            <person name="Baker S."/>
            <person name="Barry K."/>
            <person name="Bills G."/>
            <person name="Bluhm B."/>
            <person name="Cannon C."/>
            <person name="Castanera R."/>
            <person name="Culley D."/>
            <person name="Daum C."/>
            <person name="Ezra D."/>
            <person name="Gonzalez J."/>
            <person name="Henrissat B."/>
            <person name="Kuo A."/>
            <person name="Liang C."/>
            <person name="Lipzen A."/>
            <person name="Lutzoni F."/>
            <person name="Magnuson J."/>
            <person name="Mondo S."/>
            <person name="Nolan M."/>
            <person name="Ohm R."/>
            <person name="Pangilinan J."/>
            <person name="Park H.-J."/>
            <person name="Ramirez L."/>
            <person name="Alfaro M."/>
            <person name="Sun H."/>
            <person name="Tritt A."/>
            <person name="Yoshinaga Y."/>
            <person name="Zwiers L.-H."/>
            <person name="Turgeon B."/>
            <person name="Goodwin S."/>
            <person name="Spatafora J."/>
            <person name="Crous P."/>
            <person name="Grigoriev I."/>
        </authorList>
    </citation>
    <scope>NUCLEOTIDE SEQUENCE</scope>
    <source>
        <strain evidence="1">CBS 260.36</strain>
    </source>
</reference>
<dbReference type="Proteomes" id="UP000799439">
    <property type="component" value="Unassembled WGS sequence"/>
</dbReference>
<dbReference type="EMBL" id="ML996086">
    <property type="protein sequence ID" value="KAF2152323.1"/>
    <property type="molecule type" value="Genomic_DNA"/>
</dbReference>
<dbReference type="AlphaFoldDB" id="A0A9P4MGP3"/>
<gene>
    <name evidence="1" type="ORF">K461DRAFT_293997</name>
</gene>
<proteinExistence type="predicted"/>
<dbReference type="OrthoDB" id="10649835at2759"/>
<sequence>MSRQPQPLYWAYDGAKEALQARREAPIDPQSRFANLPAEVRVNVVKEYLQEWSPGFIKILAHCNDRFLNLDACLPPVCHPTHPLHYEAMHEALKRFTVYLVLYAFDDDSLAHAVRTLEWLSSFSSCPQVNILFELCGRHLTLSTLIKWARLNHRFRSILGGSDVAFRGLCHPQIHGFNVEWEMQLIRSIANGARRLPDPQHVVAYLVRQAGCPPDEFQYYRLRGEIVNRHRAKQAAAEIWRHCEPGYVPSTSTVELRSVELWKFGWPTTCCDNGHAQYSRAGAGAARSCLSYWPNREATRREEEQRAKPEGNGWWWPFY</sequence>
<organism evidence="1 2">
    <name type="scientific">Myriangium duriaei CBS 260.36</name>
    <dbReference type="NCBI Taxonomy" id="1168546"/>
    <lineage>
        <taxon>Eukaryota</taxon>
        <taxon>Fungi</taxon>
        <taxon>Dikarya</taxon>
        <taxon>Ascomycota</taxon>
        <taxon>Pezizomycotina</taxon>
        <taxon>Dothideomycetes</taxon>
        <taxon>Dothideomycetidae</taxon>
        <taxon>Myriangiales</taxon>
        <taxon>Myriangiaceae</taxon>
        <taxon>Myriangium</taxon>
    </lineage>
</organism>
<keyword evidence="2" id="KW-1185">Reference proteome</keyword>
<comment type="caution">
    <text evidence="1">The sequence shown here is derived from an EMBL/GenBank/DDBJ whole genome shotgun (WGS) entry which is preliminary data.</text>
</comment>
<evidence type="ECO:0000313" key="1">
    <source>
        <dbReference type="EMBL" id="KAF2152323.1"/>
    </source>
</evidence>
<evidence type="ECO:0000313" key="2">
    <source>
        <dbReference type="Proteomes" id="UP000799439"/>
    </source>
</evidence>